<dbReference type="EMBL" id="JAAJBV010000006">
    <property type="protein sequence ID" value="NHM04813.1"/>
    <property type="molecule type" value="Genomic_DNA"/>
</dbReference>
<dbReference type="CDD" id="cd00371">
    <property type="entry name" value="HMA"/>
    <property type="match status" value="1"/>
</dbReference>
<sequence length="124" mass="13410">MKNIKNIVFATLITFFAVSCKKQATTEVKEVATTKTEIAAENVETASFTIEGMTCEIGCAKTIEGKLSETEGVGEAKVDFESKIATVKFDKTKQTIESLTKTIEKVGGGDLYKVTKSEKSTNKA</sequence>
<keyword evidence="3" id="KW-1185">Reference proteome</keyword>
<gene>
    <name evidence="2" type="ORF">G4L40_08860</name>
</gene>
<dbReference type="InterPro" id="IPR006121">
    <property type="entry name" value="HMA_dom"/>
</dbReference>
<dbReference type="PROSITE" id="PS51257">
    <property type="entry name" value="PROKAR_LIPOPROTEIN"/>
    <property type="match status" value="1"/>
</dbReference>
<accession>A0ABX0IEP9</accession>
<proteinExistence type="predicted"/>
<evidence type="ECO:0000313" key="3">
    <source>
        <dbReference type="Proteomes" id="UP000761423"/>
    </source>
</evidence>
<dbReference type="PROSITE" id="PS50846">
    <property type="entry name" value="HMA_2"/>
    <property type="match status" value="1"/>
</dbReference>
<feature type="domain" description="HMA" evidence="1">
    <location>
        <begin position="44"/>
        <end position="111"/>
    </location>
</feature>
<dbReference type="SUPFAM" id="SSF55008">
    <property type="entry name" value="HMA, heavy metal-associated domain"/>
    <property type="match status" value="1"/>
</dbReference>
<dbReference type="Gene3D" id="3.30.70.100">
    <property type="match status" value="1"/>
</dbReference>
<dbReference type="Proteomes" id="UP000761423">
    <property type="component" value="Unassembled WGS sequence"/>
</dbReference>
<evidence type="ECO:0000313" key="2">
    <source>
        <dbReference type="EMBL" id="NHM04813.1"/>
    </source>
</evidence>
<organism evidence="2 3">
    <name type="scientific">Flavobacterium celericrescens</name>
    <dbReference type="NCBI Taxonomy" id="2709780"/>
    <lineage>
        <taxon>Bacteria</taxon>
        <taxon>Pseudomonadati</taxon>
        <taxon>Bacteroidota</taxon>
        <taxon>Flavobacteriia</taxon>
        <taxon>Flavobacteriales</taxon>
        <taxon>Flavobacteriaceae</taxon>
        <taxon>Flavobacterium</taxon>
    </lineage>
</organism>
<protein>
    <submittedName>
        <fullName evidence="2">Heavy-metal-associated domain-containing protein</fullName>
    </submittedName>
</protein>
<dbReference type="InterPro" id="IPR036163">
    <property type="entry name" value="HMA_dom_sf"/>
</dbReference>
<evidence type="ECO:0000259" key="1">
    <source>
        <dbReference type="PROSITE" id="PS50846"/>
    </source>
</evidence>
<name>A0ABX0IEP9_9FLAO</name>
<reference evidence="2 3" key="1">
    <citation type="submission" date="2020-02" db="EMBL/GenBank/DDBJ databases">
        <authorList>
            <person name="Chen W.-M."/>
        </authorList>
    </citation>
    <scope>NUCLEOTIDE SEQUENCE [LARGE SCALE GENOMIC DNA]</scope>
    <source>
        <strain evidence="2 3">TWA-26</strain>
    </source>
</reference>
<comment type="caution">
    <text evidence="2">The sequence shown here is derived from an EMBL/GenBank/DDBJ whole genome shotgun (WGS) entry which is preliminary data.</text>
</comment>
<dbReference type="RefSeq" id="WP_166236855.1">
    <property type="nucleotide sequence ID" value="NZ_JAAJBV010000006.1"/>
</dbReference>
<dbReference type="Pfam" id="PF00403">
    <property type="entry name" value="HMA"/>
    <property type="match status" value="1"/>
</dbReference>